<feature type="region of interest" description="Disordered" evidence="1">
    <location>
        <begin position="483"/>
        <end position="508"/>
    </location>
</feature>
<feature type="region of interest" description="Disordered" evidence="1">
    <location>
        <begin position="220"/>
        <end position="285"/>
    </location>
</feature>
<feature type="region of interest" description="Disordered" evidence="1">
    <location>
        <begin position="305"/>
        <end position="439"/>
    </location>
</feature>
<keyword evidence="2" id="KW-0812">Transmembrane</keyword>
<dbReference type="AlphaFoldDB" id="A0A4P6XLX1"/>
<evidence type="ECO:0000256" key="1">
    <source>
        <dbReference type="SAM" id="MobiDB-lite"/>
    </source>
</evidence>
<feature type="compositionally biased region" description="Basic and acidic residues" evidence="1">
    <location>
        <begin position="341"/>
        <end position="363"/>
    </location>
</feature>
<keyword evidence="2" id="KW-1133">Transmembrane helix</keyword>
<sequence length="899" mass="100721">MKRGAGLGAGGEKKKAPEKKQSGLQLVSHCLTIGLTLLHRNFILIHILFIAFNCGLLMNLALEKKLRSFLNDRRDLQVQYTKLKESAEDLDLESREDLQALYDYDQLYYSHNAIKSYFEVSKSEWDLNDRQPFDSFADLMPKVEAKLHIDDLCFQHHGLQVLRRQLKENAQEGGKIAHLMMNTSATPEDLKNIIDGIFSEMSTISVPNLGNSLADRMPSAIKKRKQTTEDSANVEDITTSAEGLGKSPDHRDSRDANPQSNGSTDSTTVPRLGDNVGTPEAGKSTAAAAAIRAGAFGRHEVGIGARTETQETASVSPTSESLKSKVAPLAQRKGTTGNEASRSKRAESDLPSRDIESSKRVLTKEMQTQELPPSKKLKTTHGPGSESAARNAEKSAIQSSIANQTQSSQPFSNFAEQHKPHLQNGAKSVQTLEPSRPNRPLTAMLQRGVSSEHNDKYTTATNAEFVKGPVKFKKPSAVTAAEAKHDAKETGNASKGIGLAPTPEKPASEKSSFAQFSTWSKDYVRCIVNAAAAQPSAPAKAIQLALEEKFKVRIRTDEAEMLRLHYGLCESTQEKYAYYIQTFHLVATQFSQKRSQYVTVPWTEMRIQFARASRLQLEDWDLKGRFHLFLLHRRVYGSQGEPSSNFQDEVEAYKKKVAFRKSSSFLKSSSTEASQSSPPATSSVTLSPHIGSAQDVIKTREDEVWTPALFKALVDGYCLVAPETPNKALALAEFIRLKTNVKVDVHHILEKSKTKEFLGEVRKRRPNENEESIGKLSAYANNQSRPDVILSEMASDVRPDWYYKSKLRPEYLTKFWNYERTKCIMSTIEYADRISPNTTVEPLYVVRAKVLDYLRIRFLREHKIHIHEEAIKTRVVRMMELDIFDESQCRLLNDIIHKT</sequence>
<accession>A0A4P6XLX1</accession>
<dbReference type="EMBL" id="CP034456">
    <property type="protein sequence ID" value="QBM86761.1"/>
    <property type="molecule type" value="Genomic_DNA"/>
</dbReference>
<name>A0A4P6XLX1_9ASCO</name>
<evidence type="ECO:0000313" key="4">
    <source>
        <dbReference type="Proteomes" id="UP000292447"/>
    </source>
</evidence>
<feature type="transmembrane region" description="Helical" evidence="2">
    <location>
        <begin position="42"/>
        <end position="62"/>
    </location>
</feature>
<dbReference type="Proteomes" id="UP000292447">
    <property type="component" value="Chromosome I"/>
</dbReference>
<organism evidence="3 4">
    <name type="scientific">Metschnikowia aff. pulcherrima</name>
    <dbReference type="NCBI Taxonomy" id="2163413"/>
    <lineage>
        <taxon>Eukaryota</taxon>
        <taxon>Fungi</taxon>
        <taxon>Dikarya</taxon>
        <taxon>Ascomycota</taxon>
        <taxon>Saccharomycotina</taxon>
        <taxon>Pichiomycetes</taxon>
        <taxon>Metschnikowiaceae</taxon>
        <taxon>Metschnikowia</taxon>
    </lineage>
</organism>
<gene>
    <name evidence="3" type="ORF">METSCH_A14070</name>
</gene>
<evidence type="ECO:0000256" key="2">
    <source>
        <dbReference type="SAM" id="Phobius"/>
    </source>
</evidence>
<feature type="compositionally biased region" description="Polar residues" evidence="1">
    <location>
        <begin position="310"/>
        <end position="321"/>
    </location>
</feature>
<reference evidence="4" key="1">
    <citation type="submission" date="2019-03" db="EMBL/GenBank/DDBJ databases">
        <title>Snf2 controls pulcherriminic acid biosynthesis and connects pigmentation and antifungal activity of the yeast Metschnikowia pulcherrima.</title>
        <authorList>
            <person name="Gore-Lloyd D."/>
            <person name="Sumann I."/>
            <person name="Brachmann A.O."/>
            <person name="Schneeberger K."/>
            <person name="Ortiz-Merino R.A."/>
            <person name="Moreno-Beltran M."/>
            <person name="Schlaefli M."/>
            <person name="Kirner P."/>
            <person name="Santos Kron A."/>
            <person name="Wolfe K.H."/>
            <person name="Piel J."/>
            <person name="Ahrens C.H."/>
            <person name="Henk D."/>
            <person name="Freimoser F.M."/>
        </authorList>
    </citation>
    <scope>NUCLEOTIDE SEQUENCE [LARGE SCALE GENOMIC DNA]</scope>
    <source>
        <strain evidence="4">APC 1.2</strain>
    </source>
</reference>
<evidence type="ECO:0000313" key="3">
    <source>
        <dbReference type="EMBL" id="QBM86761.1"/>
    </source>
</evidence>
<feature type="compositionally biased region" description="Polar residues" evidence="1">
    <location>
        <begin position="396"/>
        <end position="415"/>
    </location>
</feature>
<proteinExistence type="predicted"/>
<feature type="compositionally biased region" description="Polar residues" evidence="1">
    <location>
        <begin position="256"/>
        <end position="269"/>
    </location>
</feature>
<protein>
    <submittedName>
        <fullName evidence="3">Uncharacterized protein</fullName>
    </submittedName>
</protein>
<keyword evidence="2" id="KW-0472">Membrane</keyword>
<dbReference type="STRING" id="2163413.A0A4P6XLX1"/>
<keyword evidence="4" id="KW-1185">Reference proteome</keyword>